<dbReference type="Gene3D" id="3.40.710.10">
    <property type="entry name" value="DD-peptidase/beta-lactamase superfamily"/>
    <property type="match status" value="1"/>
</dbReference>
<dbReference type="Proteomes" id="UP000198822">
    <property type="component" value="Chromosome I"/>
</dbReference>
<dbReference type="Pfam" id="PF00144">
    <property type="entry name" value="Beta-lactamase"/>
    <property type="match status" value="1"/>
</dbReference>
<accession>A0A1G7ZM31</accession>
<gene>
    <name evidence="2" type="ORF">SAMN04489720_0024</name>
</gene>
<name>A0A1G7ZM31_9MICO</name>
<dbReference type="InterPro" id="IPR001466">
    <property type="entry name" value="Beta-lactam-related"/>
</dbReference>
<sequence length="490" mass="52707">MVKESDASIAAKAALDYLVSWIEYRVWRTRVPGAQVAIWFGGGLRMSKAFGVADVATGERLTATHQFRVASHSKMLAATVVLQLVEQGRLRLDDLASAHVPQLLGTGAEHVTIRELLSHGSGITRDSADTTFWSLQKPFPDAIELDAILAEPLDVLPSTTGFKYSNIGFGILGLVVEAVTGGRYEDAVREGVVKPLGLIRTVPDVDVRKSAKHVSSHSGIHTTMTREVLESPTSGSLAAATGVTSTAAELVRFAAGHFLGSDELLDDRSKRWMGQQQWSTVDRDGVPAGYGLGMQLRQIAGRTWLGHGGGWPGQITRTLFEPRLGIAVSVLTNAIDGPAAELAEGIVEILMATQRREADDLAMPSGHDVPEHGSASMEPVRGARRVDLMRFTGRFQSPWQLVDVVRLGDALYAIPPGAARPMAEAQRLTVLDDSTLRADDAGGYGSVGEPIRYEFDARGSVRRITGGWRLEPARSLEAYRQDAGSVGGRS</sequence>
<evidence type="ECO:0000313" key="3">
    <source>
        <dbReference type="Proteomes" id="UP000198822"/>
    </source>
</evidence>
<reference evidence="3" key="1">
    <citation type="submission" date="2016-10" db="EMBL/GenBank/DDBJ databases">
        <authorList>
            <person name="Varghese N."/>
            <person name="Submissions S."/>
        </authorList>
    </citation>
    <scope>NUCLEOTIDE SEQUENCE [LARGE SCALE GENOMIC DNA]</scope>
    <source>
        <strain evidence="3">DSM 22002</strain>
    </source>
</reference>
<feature type="domain" description="Beta-lactamase-related" evidence="1">
    <location>
        <begin position="21"/>
        <end position="337"/>
    </location>
</feature>
<dbReference type="InterPro" id="IPR050491">
    <property type="entry name" value="AmpC-like"/>
</dbReference>
<dbReference type="STRING" id="399736.SAMN04489720_0024"/>
<organism evidence="2 3">
    <name type="scientific">Agrococcus jejuensis</name>
    <dbReference type="NCBI Taxonomy" id="399736"/>
    <lineage>
        <taxon>Bacteria</taxon>
        <taxon>Bacillati</taxon>
        <taxon>Actinomycetota</taxon>
        <taxon>Actinomycetes</taxon>
        <taxon>Micrococcales</taxon>
        <taxon>Microbacteriaceae</taxon>
        <taxon>Agrococcus</taxon>
    </lineage>
</organism>
<dbReference type="OrthoDB" id="3863176at2"/>
<evidence type="ECO:0000259" key="1">
    <source>
        <dbReference type="Pfam" id="PF00144"/>
    </source>
</evidence>
<dbReference type="InterPro" id="IPR012338">
    <property type="entry name" value="Beta-lactam/transpept-like"/>
</dbReference>
<keyword evidence="3" id="KW-1185">Reference proteome</keyword>
<dbReference type="RefSeq" id="WP_092501437.1">
    <property type="nucleotide sequence ID" value="NZ_LT629695.1"/>
</dbReference>
<dbReference type="SUPFAM" id="SSF56601">
    <property type="entry name" value="beta-lactamase/transpeptidase-like"/>
    <property type="match status" value="1"/>
</dbReference>
<dbReference type="EMBL" id="LT629695">
    <property type="protein sequence ID" value="SDH09753.1"/>
    <property type="molecule type" value="Genomic_DNA"/>
</dbReference>
<dbReference type="AlphaFoldDB" id="A0A1G7ZM31"/>
<protein>
    <submittedName>
        <fullName evidence="2">CubicO group peptidase, beta-lactamase class C family</fullName>
    </submittedName>
</protein>
<evidence type="ECO:0000313" key="2">
    <source>
        <dbReference type="EMBL" id="SDH09753.1"/>
    </source>
</evidence>
<dbReference type="PANTHER" id="PTHR46825:SF9">
    <property type="entry name" value="BETA-LACTAMASE-RELATED DOMAIN-CONTAINING PROTEIN"/>
    <property type="match status" value="1"/>
</dbReference>
<dbReference type="PANTHER" id="PTHR46825">
    <property type="entry name" value="D-ALANYL-D-ALANINE-CARBOXYPEPTIDASE/ENDOPEPTIDASE AMPH"/>
    <property type="match status" value="1"/>
</dbReference>
<proteinExistence type="predicted"/>